<evidence type="ECO:0000313" key="3">
    <source>
        <dbReference type="Proteomes" id="UP000282311"/>
    </source>
</evidence>
<protein>
    <submittedName>
        <fullName evidence="2">Class A beta-lactamase-related serine hydrolase</fullName>
    </submittedName>
</protein>
<dbReference type="InterPro" id="IPR001466">
    <property type="entry name" value="Beta-lactam-related"/>
</dbReference>
<dbReference type="PANTHER" id="PTHR46825:SF9">
    <property type="entry name" value="BETA-LACTAMASE-RELATED DOMAIN-CONTAINING PROTEIN"/>
    <property type="match status" value="1"/>
</dbReference>
<sequence>MQYTHYFEQLKITIPLLMEEHHVPGLSIAVVNKEKVLFSDSYGYTDSSKTTHITTTTPFSVQSVSKTYTAFGFMLAVQDGKVLLDDPLKKYVPAFSTKHKDGQDYSYEITFRHLLKHRSGLAHEAPIGNNFVYGAFEEHIRSINDTYLRFKPDEQYSYSNLGMDLVAYALEQIYSRPFDEYMKEKVFIPLEMTSSTFNQVEFLERMDSAVGHDKTSLPKHPISMLGAGGMYSCANDMARFVICFLNQGVYNGKKIMNQDLIRRMYNESPISDSWTYHLGMEAGFWNKKVMLNHNGGGFGFYATQDILPENGFGAVALTNSVNHPNIQRGIVRNIWDDFFEMQDSGFEDCRPLNEVYTQYVGVYEATYNGGVWKLAVYPRNGKLYCNNQELIGYEPGLFFTKANDCIQFDHGRLAYNYVSLKKRTE</sequence>
<dbReference type="PANTHER" id="PTHR46825">
    <property type="entry name" value="D-ALANYL-D-ALANINE-CARBOXYPEPTIDASE/ENDOPEPTIDASE AMPH"/>
    <property type="match status" value="1"/>
</dbReference>
<keyword evidence="3" id="KW-1185">Reference proteome</keyword>
<name>A0A3B0C7B9_9BACL</name>
<dbReference type="Pfam" id="PF00144">
    <property type="entry name" value="Beta-lactamase"/>
    <property type="match status" value="1"/>
</dbReference>
<dbReference type="Gene3D" id="3.40.710.10">
    <property type="entry name" value="DD-peptidase/beta-lactamase superfamily"/>
    <property type="match status" value="1"/>
</dbReference>
<feature type="domain" description="Beta-lactamase-related" evidence="1">
    <location>
        <begin position="17"/>
        <end position="322"/>
    </location>
</feature>
<dbReference type="RefSeq" id="WP_120749302.1">
    <property type="nucleotide sequence ID" value="NZ_RBAH01000016.1"/>
</dbReference>
<dbReference type="SUPFAM" id="SSF56601">
    <property type="entry name" value="beta-lactamase/transpeptidase-like"/>
    <property type="match status" value="1"/>
</dbReference>
<dbReference type="EMBL" id="RBAH01000016">
    <property type="protein sequence ID" value="RKN79247.1"/>
    <property type="molecule type" value="Genomic_DNA"/>
</dbReference>
<comment type="caution">
    <text evidence="2">The sequence shown here is derived from an EMBL/GenBank/DDBJ whole genome shotgun (WGS) entry which is preliminary data.</text>
</comment>
<dbReference type="InterPro" id="IPR012338">
    <property type="entry name" value="Beta-lactam/transpept-like"/>
</dbReference>
<keyword evidence="2" id="KW-0378">Hydrolase</keyword>
<organism evidence="2 3">
    <name type="scientific">Paenibacillus ginsengarvi</name>
    <dbReference type="NCBI Taxonomy" id="400777"/>
    <lineage>
        <taxon>Bacteria</taxon>
        <taxon>Bacillati</taxon>
        <taxon>Bacillota</taxon>
        <taxon>Bacilli</taxon>
        <taxon>Bacillales</taxon>
        <taxon>Paenibacillaceae</taxon>
        <taxon>Paenibacillus</taxon>
    </lineage>
</organism>
<dbReference type="OrthoDB" id="9803467at2"/>
<evidence type="ECO:0000313" key="2">
    <source>
        <dbReference type="EMBL" id="RKN79247.1"/>
    </source>
</evidence>
<accession>A0A3B0C7B9</accession>
<dbReference type="AlphaFoldDB" id="A0A3B0C7B9"/>
<dbReference type="Proteomes" id="UP000282311">
    <property type="component" value="Unassembled WGS sequence"/>
</dbReference>
<reference evidence="2 3" key="1">
    <citation type="journal article" date="2007" name="Int. J. Syst. Evol. Microbiol.">
        <title>Paenibacillus ginsengarvi sp. nov., isolated from soil from ginseng cultivation.</title>
        <authorList>
            <person name="Yoon M.H."/>
            <person name="Ten L.N."/>
            <person name="Im W.T."/>
        </authorList>
    </citation>
    <scope>NUCLEOTIDE SEQUENCE [LARGE SCALE GENOMIC DNA]</scope>
    <source>
        <strain evidence="2 3">KCTC 13059</strain>
    </source>
</reference>
<dbReference type="GO" id="GO:0016787">
    <property type="term" value="F:hydrolase activity"/>
    <property type="evidence" value="ECO:0007669"/>
    <property type="project" value="UniProtKB-KW"/>
</dbReference>
<dbReference type="InterPro" id="IPR050491">
    <property type="entry name" value="AmpC-like"/>
</dbReference>
<proteinExistence type="predicted"/>
<gene>
    <name evidence="2" type="ORF">D7M11_21455</name>
</gene>
<evidence type="ECO:0000259" key="1">
    <source>
        <dbReference type="Pfam" id="PF00144"/>
    </source>
</evidence>